<dbReference type="InterPro" id="IPR026466">
    <property type="entry name" value="Fim_isopep_form_D2_dom"/>
</dbReference>
<protein>
    <submittedName>
        <fullName evidence="9">LPXTG-domain-containing protein cell wall anchor domain</fullName>
    </submittedName>
</protein>
<evidence type="ECO:0000256" key="2">
    <source>
        <dbReference type="ARBA" id="ARBA00022512"/>
    </source>
</evidence>
<proteinExistence type="predicted"/>
<evidence type="ECO:0000256" key="4">
    <source>
        <dbReference type="ARBA" id="ARBA00022729"/>
    </source>
</evidence>
<feature type="domain" description="Gram-positive cocci surface proteins LPxTG" evidence="8">
    <location>
        <begin position="305"/>
        <end position="346"/>
    </location>
</feature>
<dbReference type="NCBIfam" id="TIGR01167">
    <property type="entry name" value="LPXTG_anchor"/>
    <property type="match status" value="1"/>
</dbReference>
<dbReference type="InterPro" id="IPR019931">
    <property type="entry name" value="LPXTG_anchor"/>
</dbReference>
<dbReference type="PATRIC" id="fig|1053189.3.peg.5632"/>
<evidence type="ECO:0000313" key="9">
    <source>
        <dbReference type="EMBL" id="EJQ35323.1"/>
    </source>
</evidence>
<dbReference type="NCBIfam" id="TIGR04226">
    <property type="entry name" value="RrgB_K2N_iso_D2"/>
    <property type="match status" value="2"/>
</dbReference>
<comment type="caution">
    <text evidence="9">The sequence shown here is derived from an EMBL/GenBank/DDBJ whole genome shotgun (WGS) entry which is preliminary data.</text>
</comment>
<keyword evidence="7" id="KW-0812">Transmembrane</keyword>
<dbReference type="EMBL" id="AHDJ01000082">
    <property type="protein sequence ID" value="EJQ35323.1"/>
    <property type="molecule type" value="Genomic_DNA"/>
</dbReference>
<evidence type="ECO:0000256" key="6">
    <source>
        <dbReference type="SAM" id="MobiDB-lite"/>
    </source>
</evidence>
<name>J7WTU4_BACCE</name>
<keyword evidence="5" id="KW-0572">Peptidoglycan-anchor</keyword>
<feature type="region of interest" description="Disordered" evidence="6">
    <location>
        <begin position="268"/>
        <end position="311"/>
    </location>
</feature>
<feature type="compositionally biased region" description="Basic and acidic residues" evidence="6">
    <location>
        <begin position="272"/>
        <end position="311"/>
    </location>
</feature>
<feature type="non-terminal residue" evidence="9">
    <location>
        <position position="1"/>
    </location>
</feature>
<dbReference type="Pfam" id="PF00746">
    <property type="entry name" value="Gram_pos_anchor"/>
    <property type="match status" value="1"/>
</dbReference>
<evidence type="ECO:0000259" key="8">
    <source>
        <dbReference type="Pfam" id="PF00746"/>
    </source>
</evidence>
<organism evidence="9 10">
    <name type="scientific">Bacillus cereus BAG5X1-1</name>
    <dbReference type="NCBI Taxonomy" id="1053189"/>
    <lineage>
        <taxon>Bacteria</taxon>
        <taxon>Bacillati</taxon>
        <taxon>Bacillota</taxon>
        <taxon>Bacilli</taxon>
        <taxon>Bacillales</taxon>
        <taxon>Bacillaceae</taxon>
        <taxon>Bacillus</taxon>
        <taxon>Bacillus cereus group</taxon>
    </lineage>
</organism>
<dbReference type="RefSeq" id="WP_002107498.1">
    <property type="nucleotide sequence ID" value="NZ_JH792007.1"/>
</dbReference>
<dbReference type="AlphaFoldDB" id="J7WTU4"/>
<keyword evidence="4" id="KW-0732">Signal</keyword>
<evidence type="ECO:0000256" key="7">
    <source>
        <dbReference type="SAM" id="Phobius"/>
    </source>
</evidence>
<keyword evidence="7" id="KW-0472">Membrane</keyword>
<gene>
    <name evidence="9" type="ORF">IEE_05541</name>
</gene>
<keyword evidence="7" id="KW-1133">Transmembrane helix</keyword>
<evidence type="ECO:0000313" key="10">
    <source>
        <dbReference type="Proteomes" id="UP000006600"/>
    </source>
</evidence>
<accession>J7WTU4</accession>
<dbReference type="HOGENOM" id="CLU_076775_0_0_9"/>
<evidence type="ECO:0000256" key="3">
    <source>
        <dbReference type="ARBA" id="ARBA00022525"/>
    </source>
</evidence>
<keyword evidence="3" id="KW-0964">Secreted</keyword>
<comment type="subcellular location">
    <subcellularLocation>
        <location evidence="1">Secreted</location>
        <location evidence="1">Cell wall</location>
        <topology evidence="1">Peptidoglycan-anchor</topology>
    </subcellularLocation>
</comment>
<feature type="transmembrane region" description="Helical" evidence="7">
    <location>
        <begin position="321"/>
        <end position="341"/>
    </location>
</feature>
<dbReference type="Proteomes" id="UP000006600">
    <property type="component" value="Unassembled WGS sequence"/>
</dbReference>
<reference evidence="9 10" key="1">
    <citation type="submission" date="2012-04" db="EMBL/GenBank/DDBJ databases">
        <title>The Genome Sequence of Bacillus cereus BAG5X1-1.</title>
        <authorList>
            <consortium name="The Broad Institute Genome Sequencing Platform"/>
            <consortium name="The Broad Institute Genome Sequencing Center for Infectious Disease"/>
            <person name="Feldgarden M."/>
            <person name="Van der Auwera G.A."/>
            <person name="Mahillon J."/>
            <person name="Duprez V."/>
            <person name="Timmery S."/>
            <person name="Mattelet C."/>
            <person name="Dierick K."/>
            <person name="Sun M."/>
            <person name="Yu Z."/>
            <person name="Zhu L."/>
            <person name="Hu X."/>
            <person name="Shank E.B."/>
            <person name="Swiecicka I."/>
            <person name="Hansen B.M."/>
            <person name="Andrup L."/>
            <person name="Young S.K."/>
            <person name="Zeng Q."/>
            <person name="Gargeya S."/>
            <person name="Fitzgerald M."/>
            <person name="Haas B."/>
            <person name="Abouelleil A."/>
            <person name="Alvarado L."/>
            <person name="Arachchi H.M."/>
            <person name="Berlin A."/>
            <person name="Chapman S.B."/>
            <person name="Goldberg J."/>
            <person name="Griggs A."/>
            <person name="Gujja S."/>
            <person name="Hansen M."/>
            <person name="Howarth C."/>
            <person name="Imamovic A."/>
            <person name="Larimer J."/>
            <person name="McCowen C."/>
            <person name="Montmayeur A."/>
            <person name="Murphy C."/>
            <person name="Neiman D."/>
            <person name="Pearson M."/>
            <person name="Priest M."/>
            <person name="Roberts A."/>
            <person name="Saif S."/>
            <person name="Shea T."/>
            <person name="Sisk P."/>
            <person name="Sykes S."/>
            <person name="Wortman J."/>
            <person name="Nusbaum C."/>
            <person name="Birren B."/>
        </authorList>
    </citation>
    <scope>NUCLEOTIDE SEQUENCE [LARGE SCALE GENOMIC DNA]</scope>
    <source>
        <strain evidence="9 10">BAG5X1-1</strain>
    </source>
</reference>
<dbReference type="Gene3D" id="2.60.40.740">
    <property type="match status" value="2"/>
</dbReference>
<sequence length="350" mass="38664">NGTGTWKEARLTDELVSVLEVKGAKLVDSEGKEIKTGKMNIEGNKVEFVFDKKDDSYLYLAGQTYTLKIDAKIKDDVKAEDLAKYLVTDGVPNTGELHIGGEKPLVSNEVYVTPPTEQPKVTKKVTDSDEKLVEKATLKAQNELFTYDVNYAFGNGTGTWKEARLTDELVSVLEVKGAKLVDSEGKEIKTGKLDIEGNKVEFVFDKKDDSYLYLAGQTYTLKIDAKIKDGIKAEELAPYLEKDGVPNTGELHIGGEKPLVSNEVYVVPPTEKQPEPVKPEEPKQPEPAKPEEPKQPESKPEPQKVEKEKHVMPLTGGKVTYFEALIGAGIMLLAGVLFVVARRQKNKDAK</sequence>
<evidence type="ECO:0000256" key="5">
    <source>
        <dbReference type="ARBA" id="ARBA00023088"/>
    </source>
</evidence>
<evidence type="ECO:0000256" key="1">
    <source>
        <dbReference type="ARBA" id="ARBA00004168"/>
    </source>
</evidence>
<keyword evidence="2" id="KW-0134">Cell wall</keyword>